<dbReference type="AlphaFoldDB" id="A0A212R7N9"/>
<feature type="signal peptide" evidence="1">
    <location>
        <begin position="1"/>
        <end position="22"/>
    </location>
</feature>
<evidence type="ECO:0000256" key="1">
    <source>
        <dbReference type="SAM" id="SignalP"/>
    </source>
</evidence>
<sequence>MKRSFGSVLAVSLLFLAGCSTAGEGIPHWFDLQYSLTSYYKNYAQERGATCNLPDMTITSTRIVEETPNKMTLDVGYVWRDTAYGSGSIGGFNNCIGTDHRQFLVSKNSDGTYSVERMSGPQRS</sequence>
<evidence type="ECO:0000313" key="2">
    <source>
        <dbReference type="EMBL" id="SNB68125.1"/>
    </source>
</evidence>
<accession>A0A212R7N9</accession>
<dbReference type="Proteomes" id="UP000197065">
    <property type="component" value="Unassembled WGS sequence"/>
</dbReference>
<name>A0A212R7N9_9PROT</name>
<dbReference type="EMBL" id="FYEH01000006">
    <property type="protein sequence ID" value="SNB68125.1"/>
    <property type="molecule type" value="Genomic_DNA"/>
</dbReference>
<organism evidence="2 3">
    <name type="scientific">Arboricoccus pini</name>
    <dbReference type="NCBI Taxonomy" id="1963835"/>
    <lineage>
        <taxon>Bacteria</taxon>
        <taxon>Pseudomonadati</taxon>
        <taxon>Pseudomonadota</taxon>
        <taxon>Alphaproteobacteria</taxon>
        <taxon>Geminicoccales</taxon>
        <taxon>Geminicoccaceae</taxon>
        <taxon>Arboricoccus</taxon>
    </lineage>
</organism>
<evidence type="ECO:0008006" key="4">
    <source>
        <dbReference type="Google" id="ProtNLM"/>
    </source>
</evidence>
<protein>
    <recommendedName>
        <fullName evidence="4">Lipoprotein</fullName>
    </recommendedName>
</protein>
<dbReference type="RefSeq" id="WP_133063888.1">
    <property type="nucleotide sequence ID" value="NZ_FYEH01000006.1"/>
</dbReference>
<dbReference type="OrthoDB" id="9937636at2"/>
<keyword evidence="1" id="KW-0732">Signal</keyword>
<dbReference type="PROSITE" id="PS51257">
    <property type="entry name" value="PROKAR_LIPOPROTEIN"/>
    <property type="match status" value="1"/>
</dbReference>
<gene>
    <name evidence="2" type="ORF">SAMN07250955_106134</name>
</gene>
<evidence type="ECO:0000313" key="3">
    <source>
        <dbReference type="Proteomes" id="UP000197065"/>
    </source>
</evidence>
<reference evidence="2 3" key="1">
    <citation type="submission" date="2017-06" db="EMBL/GenBank/DDBJ databases">
        <authorList>
            <person name="Kim H.J."/>
            <person name="Triplett B.A."/>
        </authorList>
    </citation>
    <scope>NUCLEOTIDE SEQUENCE [LARGE SCALE GENOMIC DNA]</scope>
    <source>
        <strain evidence="2 3">B29T1</strain>
    </source>
</reference>
<proteinExistence type="predicted"/>
<feature type="chain" id="PRO_5013007642" description="Lipoprotein" evidence="1">
    <location>
        <begin position="23"/>
        <end position="124"/>
    </location>
</feature>
<keyword evidence="3" id="KW-1185">Reference proteome</keyword>